<feature type="domain" description="IPT/TIG" evidence="1">
    <location>
        <begin position="137"/>
        <end position="215"/>
    </location>
</feature>
<dbReference type="STRING" id="456442.Mboo_2088"/>
<protein>
    <submittedName>
        <fullName evidence="2">Cell surface receptor IPT/TIG domain protein</fullName>
    </submittedName>
</protein>
<dbReference type="HOGENOM" id="CLU_859459_0_0_2"/>
<proteinExistence type="predicted"/>
<dbReference type="Proteomes" id="UP000002408">
    <property type="component" value="Chromosome"/>
</dbReference>
<dbReference type="AlphaFoldDB" id="A7IA41"/>
<feature type="domain" description="IPT/TIG" evidence="1">
    <location>
        <begin position="229"/>
        <end position="288"/>
    </location>
</feature>
<evidence type="ECO:0000313" key="2">
    <source>
        <dbReference type="EMBL" id="ABS56602.1"/>
    </source>
</evidence>
<gene>
    <name evidence="2" type="ordered locus">Mboo_2088</name>
</gene>
<dbReference type="SUPFAM" id="SSF81296">
    <property type="entry name" value="E set domains"/>
    <property type="match status" value="2"/>
</dbReference>
<sequence precursor="true">MSVKPYCGLLLGLILVFCVLLAGCSSQSSGSTTTIAKITTQPQPKYTAGNIVTNNASSAFWLITAYDSTNDQYTRVLVQKTSAGSWSQVTGQSEIDTRIDVEKLYPVLLTQVSVSSVTYATPTVPTTVQTTLSGSGPIVSAVSPTTGATGTTLSVTITGSNFQNGATVYLIQAGLQPVTASSVSVTSTQITGTFNLASLNAGPANIQVSNPDGRVGSLYSAITIGLAPPTISSISPTSGNLGTSYTLTLTGQTFTDVSAVTLWSSDATSQIQCSSPSSAATTVSCSLAIPSSVETGAYSVEALTSDGTIGWMNSSFTVNNATS</sequence>
<dbReference type="CDD" id="cd00102">
    <property type="entry name" value="IPT"/>
    <property type="match status" value="1"/>
</dbReference>
<dbReference type="Pfam" id="PF01833">
    <property type="entry name" value="TIG"/>
    <property type="match status" value="2"/>
</dbReference>
<accession>A7IA41</accession>
<keyword evidence="2" id="KW-0675">Receptor</keyword>
<dbReference type="RefSeq" id="WP_012107658.1">
    <property type="nucleotide sequence ID" value="NC_009712.1"/>
</dbReference>
<dbReference type="EMBL" id="CP000780">
    <property type="protein sequence ID" value="ABS56602.1"/>
    <property type="molecule type" value="Genomic_DNA"/>
</dbReference>
<organism evidence="2 3">
    <name type="scientific">Methanoregula boonei (strain DSM 21154 / JCM 14090 / 6A8)</name>
    <dbReference type="NCBI Taxonomy" id="456442"/>
    <lineage>
        <taxon>Archaea</taxon>
        <taxon>Methanobacteriati</taxon>
        <taxon>Methanobacteriota</taxon>
        <taxon>Stenosarchaea group</taxon>
        <taxon>Methanomicrobia</taxon>
        <taxon>Methanomicrobiales</taxon>
        <taxon>Methanoregulaceae</taxon>
        <taxon>Methanoregula</taxon>
    </lineage>
</organism>
<dbReference type="KEGG" id="mbn:Mboo_2088"/>
<name>A7IA41_METB6</name>
<reference evidence="3" key="1">
    <citation type="journal article" date="2015" name="Microbiology">
        <title>Genome of Methanoregula boonei 6A8 reveals adaptations to oligotrophic peatland environments.</title>
        <authorList>
            <person name="Braeuer S."/>
            <person name="Cadillo-Quiroz H."/>
            <person name="Kyrpides N."/>
            <person name="Woyke T."/>
            <person name="Goodwin L."/>
            <person name="Detter C."/>
            <person name="Podell S."/>
            <person name="Yavitt J.B."/>
            <person name="Zinder S.H."/>
        </authorList>
    </citation>
    <scope>NUCLEOTIDE SEQUENCE [LARGE SCALE GENOMIC DNA]</scope>
    <source>
        <strain evidence="3">DSM 21154 / JCM 14090 / 6A8</strain>
    </source>
</reference>
<dbReference type="GeneID" id="5410918"/>
<evidence type="ECO:0000313" key="3">
    <source>
        <dbReference type="Proteomes" id="UP000002408"/>
    </source>
</evidence>
<dbReference type="Gene3D" id="2.60.40.10">
    <property type="entry name" value="Immunoglobulins"/>
    <property type="match status" value="2"/>
</dbReference>
<dbReference type="InterPro" id="IPR013783">
    <property type="entry name" value="Ig-like_fold"/>
</dbReference>
<keyword evidence="3" id="KW-1185">Reference proteome</keyword>
<evidence type="ECO:0000259" key="1">
    <source>
        <dbReference type="Pfam" id="PF01833"/>
    </source>
</evidence>
<dbReference type="InterPro" id="IPR002909">
    <property type="entry name" value="IPT_dom"/>
</dbReference>
<dbReference type="PROSITE" id="PS51257">
    <property type="entry name" value="PROKAR_LIPOPROTEIN"/>
    <property type="match status" value="1"/>
</dbReference>
<dbReference type="InterPro" id="IPR014756">
    <property type="entry name" value="Ig_E-set"/>
</dbReference>